<name>A0A8K0X192_9PEZI</name>
<keyword evidence="3" id="KW-1185">Reference proteome</keyword>
<comment type="caution">
    <text evidence="2">The sequence shown here is derived from an EMBL/GenBank/DDBJ whole genome shotgun (WGS) entry which is preliminary data.</text>
</comment>
<protein>
    <recommendedName>
        <fullName evidence="4">C2H2-type domain-containing protein</fullName>
    </recommendedName>
</protein>
<feature type="region of interest" description="Disordered" evidence="1">
    <location>
        <begin position="424"/>
        <end position="445"/>
    </location>
</feature>
<evidence type="ECO:0000313" key="3">
    <source>
        <dbReference type="Proteomes" id="UP000813385"/>
    </source>
</evidence>
<evidence type="ECO:0008006" key="4">
    <source>
        <dbReference type="Google" id="ProtNLM"/>
    </source>
</evidence>
<proteinExistence type="predicted"/>
<feature type="region of interest" description="Disordered" evidence="1">
    <location>
        <begin position="1208"/>
        <end position="1315"/>
    </location>
</feature>
<sequence length="1315" mass="145986">MHGQSKIRQKKKHDVLTHKEDGNPLLFACPFFKFHPVDNYQCMSIGFTRGADVTQHIRRTHIPNYICAECFESFESDERRDDHTRKRACSPVAEFRSTRQTLHSRLHIRRTGSLYEKWHDLWRSLFPGSFPPDSPYIHGDFRDAAEIVRWHDLHQPETKLTPAPFDHVRTSVQEVEAIAAAAENDLHQMETESAYSLPISPGLTHFAFEVPEENLLHTPTAAATDTMGPPPRLLEIEVAADTSQDKDHNMDRSLSDAPPPDSGYGSSKTHTRMSAKERYTQREDTIKDSNAPATTQSEVDDDETVYSVVDKVLEAELDLYKSELSDALLESIRPLNCQSGQLDHIAMALPSFLRSFALRLGLPGSSKIDKEVMHFVHKYRGDIAKRLSSAAKDFHDEDNTKRPHLDPLSKLDIGRWLQNVTMGPLESSTNLDEERTSGNDSILPLDCAENLGSDEELDSIEDFEPVEGPEEQPSLPDKPEYRKSVFSSAAYRWLLASLAKKTMLSIAGEDFCAALQSTISSCFERHRSVSSRRASECYTMVFRADWNPTAFLYEQFPNHVADIGRLFGEVLTLTGSTTNAQVLPCAEYLRQTWPSSGSVLFRLLKTALVTGTAVSGLLDDGTKLQVLFKTSCIEVEVGGTAASIAEIGEQIAWVSAALRPSGVESGIATCAPHFQIDNTPRPATCTFSFNMKDRLKAGAEPLNGQCWHDMFQNPVLVEGFPIPTRSPRALGLEVPLHILSGLTRCPRVNKFLGHYYLKGFSTAVMAKENLGTEMLWHFYYSSDGRRLPYPIPDFSTGDGGLRIDLNELRRARHIVGWCSEAKFFAGAPFMNYDIKPTRLKPPSRDFALEKISFSAGHIVTVGCQFAIGTKDSHVRITRTSYYTKLNWISKKYVTLWDVDEKRGWLINGTAALLHLLRASLHSYRTGDMQSVFRLDEGQPRDSSNPLTLGSPMDVLLDHSNLKLELFLRDEQEEPYQDPQTGAKVAGSQDSVKHRVETLYETLEKLIDHNASREDTFKGLNAKLHVQDLLEGWDFADVATDMDPFILKRTTIPAQMKSWVDFTRSIPAITLFGRGFGDIIRASPAGTESSSNPSIRSCMEWQTVPKNRHLLCVSVADLCKILARTGDDSTSPITLGDGIIWHNPHDGNLFQKACLCSSGQTATRVHHPVQEVRSSLQRFTLSKSTVDLAVHPRGAVIFGEKQSWFLGRNTSSSDNASQSTPLGHSSTSAQSDSGDASPSVPTETSTSASGQQSDEGLSELAAMTVSPEGSSAKARGKRKASPDGGKPGTKRRLLTRVADQLEKTFHGVGSRGKETG</sequence>
<feature type="compositionally biased region" description="Basic and acidic residues" evidence="1">
    <location>
        <begin position="243"/>
        <end position="254"/>
    </location>
</feature>
<evidence type="ECO:0000313" key="2">
    <source>
        <dbReference type="EMBL" id="KAH7357996.1"/>
    </source>
</evidence>
<dbReference type="OrthoDB" id="4851810at2759"/>
<feature type="region of interest" description="Disordered" evidence="1">
    <location>
        <begin position="242"/>
        <end position="301"/>
    </location>
</feature>
<organism evidence="2 3">
    <name type="scientific">Plectosphaerella cucumerina</name>
    <dbReference type="NCBI Taxonomy" id="40658"/>
    <lineage>
        <taxon>Eukaryota</taxon>
        <taxon>Fungi</taxon>
        <taxon>Dikarya</taxon>
        <taxon>Ascomycota</taxon>
        <taxon>Pezizomycotina</taxon>
        <taxon>Sordariomycetes</taxon>
        <taxon>Hypocreomycetidae</taxon>
        <taxon>Glomerellales</taxon>
        <taxon>Plectosphaerellaceae</taxon>
        <taxon>Plectosphaerella</taxon>
    </lineage>
</organism>
<reference evidence="2" key="1">
    <citation type="journal article" date="2021" name="Nat. Commun.">
        <title>Genetic determinants of endophytism in the Arabidopsis root mycobiome.</title>
        <authorList>
            <person name="Mesny F."/>
            <person name="Miyauchi S."/>
            <person name="Thiergart T."/>
            <person name="Pickel B."/>
            <person name="Atanasova L."/>
            <person name="Karlsson M."/>
            <person name="Huettel B."/>
            <person name="Barry K.W."/>
            <person name="Haridas S."/>
            <person name="Chen C."/>
            <person name="Bauer D."/>
            <person name="Andreopoulos W."/>
            <person name="Pangilinan J."/>
            <person name="LaButti K."/>
            <person name="Riley R."/>
            <person name="Lipzen A."/>
            <person name="Clum A."/>
            <person name="Drula E."/>
            <person name="Henrissat B."/>
            <person name="Kohler A."/>
            <person name="Grigoriev I.V."/>
            <person name="Martin F.M."/>
            <person name="Hacquard S."/>
        </authorList>
    </citation>
    <scope>NUCLEOTIDE SEQUENCE</scope>
    <source>
        <strain evidence="2">MPI-CAGE-AT-0016</strain>
    </source>
</reference>
<feature type="compositionally biased region" description="Basic and acidic residues" evidence="1">
    <location>
        <begin position="274"/>
        <end position="287"/>
    </location>
</feature>
<dbReference type="Proteomes" id="UP000813385">
    <property type="component" value="Unassembled WGS sequence"/>
</dbReference>
<gene>
    <name evidence="2" type="ORF">B0T11DRAFT_283493</name>
</gene>
<accession>A0A8K0X192</accession>
<feature type="compositionally biased region" description="Polar residues" evidence="1">
    <location>
        <begin position="1208"/>
        <end position="1254"/>
    </location>
</feature>
<feature type="compositionally biased region" description="Basic and acidic residues" evidence="1">
    <location>
        <begin position="1298"/>
        <end position="1315"/>
    </location>
</feature>
<evidence type="ECO:0000256" key="1">
    <source>
        <dbReference type="SAM" id="MobiDB-lite"/>
    </source>
</evidence>
<dbReference type="EMBL" id="JAGPXD010000004">
    <property type="protein sequence ID" value="KAH7357996.1"/>
    <property type="molecule type" value="Genomic_DNA"/>
</dbReference>